<dbReference type="AlphaFoldDB" id="A0A176WHI0"/>
<comment type="caution">
    <text evidence="1">The sequence shown here is derived from an EMBL/GenBank/DDBJ whole genome shotgun (WGS) entry which is preliminary data.</text>
</comment>
<keyword evidence="2" id="KW-1185">Reference proteome</keyword>
<reference evidence="1" key="1">
    <citation type="submission" date="2016-03" db="EMBL/GenBank/DDBJ databases">
        <title>Mechanisms controlling the formation of the plant cell surface in tip-growing cells are functionally conserved among land plants.</title>
        <authorList>
            <person name="Honkanen S."/>
            <person name="Jones V.A."/>
            <person name="Morieri G."/>
            <person name="Champion C."/>
            <person name="Hetherington A.J."/>
            <person name="Kelly S."/>
            <person name="Saint-Marcoux D."/>
            <person name="Proust H."/>
            <person name="Prescott H."/>
            <person name="Dolan L."/>
        </authorList>
    </citation>
    <scope>NUCLEOTIDE SEQUENCE [LARGE SCALE GENOMIC DNA]</scope>
    <source>
        <tissue evidence="1">Whole gametophyte</tissue>
    </source>
</reference>
<evidence type="ECO:0000313" key="2">
    <source>
        <dbReference type="Proteomes" id="UP000077202"/>
    </source>
</evidence>
<gene>
    <name evidence="1" type="ORF">AXG93_2294s1240</name>
</gene>
<accession>A0A176WHI0</accession>
<organism evidence="1 2">
    <name type="scientific">Marchantia polymorpha subsp. ruderalis</name>
    <dbReference type="NCBI Taxonomy" id="1480154"/>
    <lineage>
        <taxon>Eukaryota</taxon>
        <taxon>Viridiplantae</taxon>
        <taxon>Streptophyta</taxon>
        <taxon>Embryophyta</taxon>
        <taxon>Marchantiophyta</taxon>
        <taxon>Marchantiopsida</taxon>
        <taxon>Marchantiidae</taxon>
        <taxon>Marchantiales</taxon>
        <taxon>Marchantiaceae</taxon>
        <taxon>Marchantia</taxon>
    </lineage>
</organism>
<protein>
    <submittedName>
        <fullName evidence="1">Uncharacterized protein</fullName>
    </submittedName>
</protein>
<proteinExistence type="predicted"/>
<dbReference type="EMBL" id="LVLJ01001006">
    <property type="protein sequence ID" value="OAE31606.1"/>
    <property type="molecule type" value="Genomic_DNA"/>
</dbReference>
<evidence type="ECO:0000313" key="1">
    <source>
        <dbReference type="EMBL" id="OAE31606.1"/>
    </source>
</evidence>
<sequence>MSGAVTVRVVFGEILHQAIQLGSWATSSYWRSSPSLGMTAGGTSDSQSAVKFLRCEEGGNFSEMDGEVELLEVVGVSGNLIGAVAGKFRTSALLEICYAATALISGRST</sequence>
<dbReference type="Proteomes" id="UP000077202">
    <property type="component" value="Unassembled WGS sequence"/>
</dbReference>
<name>A0A176WHI0_MARPO</name>